<dbReference type="EMBL" id="BGZK01000480">
    <property type="protein sequence ID" value="GBP46271.1"/>
    <property type="molecule type" value="Genomic_DNA"/>
</dbReference>
<protein>
    <submittedName>
        <fullName evidence="1">Uncharacterized protein</fullName>
    </submittedName>
</protein>
<proteinExistence type="predicted"/>
<dbReference type="Proteomes" id="UP000299102">
    <property type="component" value="Unassembled WGS sequence"/>
</dbReference>
<dbReference type="AlphaFoldDB" id="A0A4C1W5C8"/>
<evidence type="ECO:0000313" key="2">
    <source>
        <dbReference type="Proteomes" id="UP000299102"/>
    </source>
</evidence>
<comment type="caution">
    <text evidence="1">The sequence shown here is derived from an EMBL/GenBank/DDBJ whole genome shotgun (WGS) entry which is preliminary data.</text>
</comment>
<keyword evidence="2" id="KW-1185">Reference proteome</keyword>
<organism evidence="1 2">
    <name type="scientific">Eumeta variegata</name>
    <name type="common">Bagworm moth</name>
    <name type="synonym">Eumeta japonica</name>
    <dbReference type="NCBI Taxonomy" id="151549"/>
    <lineage>
        <taxon>Eukaryota</taxon>
        <taxon>Metazoa</taxon>
        <taxon>Ecdysozoa</taxon>
        <taxon>Arthropoda</taxon>
        <taxon>Hexapoda</taxon>
        <taxon>Insecta</taxon>
        <taxon>Pterygota</taxon>
        <taxon>Neoptera</taxon>
        <taxon>Endopterygota</taxon>
        <taxon>Lepidoptera</taxon>
        <taxon>Glossata</taxon>
        <taxon>Ditrysia</taxon>
        <taxon>Tineoidea</taxon>
        <taxon>Psychidae</taxon>
        <taxon>Oiketicinae</taxon>
        <taxon>Eumeta</taxon>
    </lineage>
</organism>
<reference evidence="1 2" key="1">
    <citation type="journal article" date="2019" name="Commun. Biol.">
        <title>The bagworm genome reveals a unique fibroin gene that provides high tensile strength.</title>
        <authorList>
            <person name="Kono N."/>
            <person name="Nakamura H."/>
            <person name="Ohtoshi R."/>
            <person name="Tomita M."/>
            <person name="Numata K."/>
            <person name="Arakawa K."/>
        </authorList>
    </citation>
    <scope>NUCLEOTIDE SEQUENCE [LARGE SCALE GENOMIC DNA]</scope>
</reference>
<accession>A0A4C1W5C8</accession>
<sequence>MGGGEHLLDGGVRAGRDTGAFDCWGSAGNLQADCLLSHELKGSPNNRIQPKFTSSGYSLAERLLEQLASKTPARRKFRSEGERLT</sequence>
<evidence type="ECO:0000313" key="1">
    <source>
        <dbReference type="EMBL" id="GBP46271.1"/>
    </source>
</evidence>
<gene>
    <name evidence="1" type="ORF">EVAR_30400_1</name>
</gene>
<name>A0A4C1W5C8_EUMVA</name>